<feature type="region of interest" description="Disordered" evidence="1">
    <location>
        <begin position="434"/>
        <end position="460"/>
    </location>
</feature>
<evidence type="ECO:0000259" key="2">
    <source>
        <dbReference type="PROSITE" id="PS50003"/>
    </source>
</evidence>
<evidence type="ECO:0000313" key="5">
    <source>
        <dbReference type="Proteomes" id="UP001515480"/>
    </source>
</evidence>
<organism evidence="4 5">
    <name type="scientific">Prymnesium parvum</name>
    <name type="common">Toxic golden alga</name>
    <dbReference type="NCBI Taxonomy" id="97485"/>
    <lineage>
        <taxon>Eukaryota</taxon>
        <taxon>Haptista</taxon>
        <taxon>Haptophyta</taxon>
        <taxon>Prymnesiophyceae</taxon>
        <taxon>Prymnesiales</taxon>
        <taxon>Prymnesiaceae</taxon>
        <taxon>Prymnesium</taxon>
    </lineage>
</organism>
<keyword evidence="5" id="KW-1185">Reference proteome</keyword>
<dbReference type="AlphaFoldDB" id="A0AB34IHI2"/>
<accession>A0AB34IHI2</accession>
<dbReference type="EMBL" id="JBGBPQ010000026">
    <property type="protein sequence ID" value="KAL1498854.1"/>
    <property type="molecule type" value="Genomic_DNA"/>
</dbReference>
<comment type="caution">
    <text evidence="4">The sequence shown here is derived from an EMBL/GenBank/DDBJ whole genome shotgun (WGS) entry which is preliminary data.</text>
</comment>
<dbReference type="Gene3D" id="2.30.29.30">
    <property type="entry name" value="Pleckstrin-homology domain (PH domain)/Phosphotyrosine-binding domain (PTB)"/>
    <property type="match status" value="1"/>
</dbReference>
<dbReference type="InterPro" id="IPR001849">
    <property type="entry name" value="PH_domain"/>
</dbReference>
<evidence type="ECO:0000313" key="4">
    <source>
        <dbReference type="EMBL" id="KAL1498854.1"/>
    </source>
</evidence>
<dbReference type="InterPro" id="IPR035969">
    <property type="entry name" value="Rab-GAP_TBC_sf"/>
</dbReference>
<dbReference type="FunFam" id="1.10.8.270:FF:000026">
    <property type="entry name" value="TBC (Tre-2/Bub2/Cdc16) domain family"/>
    <property type="match status" value="1"/>
</dbReference>
<dbReference type="Proteomes" id="UP001515480">
    <property type="component" value="Unassembled WGS sequence"/>
</dbReference>
<dbReference type="Gene3D" id="1.10.472.80">
    <property type="entry name" value="Ypt/Rab-GAP domain of gyp1p, domain 3"/>
    <property type="match status" value="1"/>
</dbReference>
<dbReference type="PROSITE" id="PS50003">
    <property type="entry name" value="PH_DOMAIN"/>
    <property type="match status" value="1"/>
</dbReference>
<name>A0AB34IHI2_PRYPA</name>
<evidence type="ECO:0000259" key="3">
    <source>
        <dbReference type="PROSITE" id="PS50086"/>
    </source>
</evidence>
<feature type="domain" description="PH" evidence="2">
    <location>
        <begin position="532"/>
        <end position="630"/>
    </location>
</feature>
<evidence type="ECO:0008006" key="6">
    <source>
        <dbReference type="Google" id="ProtNLM"/>
    </source>
</evidence>
<dbReference type="GO" id="GO:0005096">
    <property type="term" value="F:GTPase activator activity"/>
    <property type="evidence" value="ECO:0007669"/>
    <property type="project" value="TreeGrafter"/>
</dbReference>
<dbReference type="SUPFAM" id="SSF50729">
    <property type="entry name" value="PH domain-like"/>
    <property type="match status" value="1"/>
</dbReference>
<dbReference type="InterPro" id="IPR011993">
    <property type="entry name" value="PH-like_dom_sf"/>
</dbReference>
<dbReference type="Gene3D" id="1.10.10.750">
    <property type="entry name" value="Ypt/Rab-GAP domain of gyp1p, domain 1"/>
    <property type="match status" value="1"/>
</dbReference>
<gene>
    <name evidence="4" type="ORF">AB1Y20_013379</name>
</gene>
<dbReference type="SUPFAM" id="SSF47923">
    <property type="entry name" value="Ypt/Rab-GAP domain of gyp1p"/>
    <property type="match status" value="2"/>
</dbReference>
<dbReference type="SMART" id="SM00164">
    <property type="entry name" value="TBC"/>
    <property type="match status" value="1"/>
</dbReference>
<dbReference type="PANTHER" id="PTHR47219:SF20">
    <property type="entry name" value="TBC1 DOMAIN FAMILY MEMBER 2B"/>
    <property type="match status" value="1"/>
</dbReference>
<dbReference type="Pfam" id="PF00566">
    <property type="entry name" value="RabGAP-TBC"/>
    <property type="match status" value="1"/>
</dbReference>
<protein>
    <recommendedName>
        <fullName evidence="6">Rab-GAP TBC domain-containing protein</fullName>
    </recommendedName>
</protein>
<feature type="compositionally biased region" description="Low complexity" evidence="1">
    <location>
        <begin position="434"/>
        <end position="448"/>
    </location>
</feature>
<feature type="domain" description="Rab-GAP TBC" evidence="3">
    <location>
        <begin position="107"/>
        <end position="337"/>
    </location>
</feature>
<feature type="region of interest" description="Disordered" evidence="1">
    <location>
        <begin position="148"/>
        <end position="169"/>
    </location>
</feature>
<dbReference type="Gene3D" id="1.10.8.270">
    <property type="entry name" value="putative rabgap domain of human tbc1 domain family member 14 like domains"/>
    <property type="match status" value="1"/>
</dbReference>
<dbReference type="InterPro" id="IPR050302">
    <property type="entry name" value="Rab_GAP_TBC_domain"/>
</dbReference>
<reference evidence="4 5" key="1">
    <citation type="journal article" date="2024" name="Science">
        <title>Giant polyketide synthase enzymes in the biosynthesis of giant marine polyether toxins.</title>
        <authorList>
            <person name="Fallon T.R."/>
            <person name="Shende V.V."/>
            <person name="Wierzbicki I.H."/>
            <person name="Pendleton A.L."/>
            <person name="Watervoot N.F."/>
            <person name="Auber R.P."/>
            <person name="Gonzalez D.J."/>
            <person name="Wisecaver J.H."/>
            <person name="Moore B.S."/>
        </authorList>
    </citation>
    <scope>NUCLEOTIDE SEQUENCE [LARGE SCALE GENOMIC DNA]</scope>
    <source>
        <strain evidence="4 5">12B1</strain>
    </source>
</reference>
<feature type="compositionally biased region" description="Acidic residues" evidence="1">
    <location>
        <begin position="485"/>
        <end position="499"/>
    </location>
</feature>
<dbReference type="PROSITE" id="PS50086">
    <property type="entry name" value="TBC_RABGAP"/>
    <property type="match status" value="1"/>
</dbReference>
<proteinExistence type="predicted"/>
<dbReference type="PANTHER" id="PTHR47219">
    <property type="entry name" value="RAB GTPASE-ACTIVATING PROTEIN 1-LIKE"/>
    <property type="match status" value="1"/>
</dbReference>
<evidence type="ECO:0000256" key="1">
    <source>
        <dbReference type="SAM" id="MobiDB-lite"/>
    </source>
</evidence>
<dbReference type="GO" id="GO:0031267">
    <property type="term" value="F:small GTPase binding"/>
    <property type="evidence" value="ECO:0007669"/>
    <property type="project" value="TreeGrafter"/>
</dbReference>
<feature type="region of interest" description="Disordered" evidence="1">
    <location>
        <begin position="480"/>
        <end position="516"/>
    </location>
</feature>
<feature type="compositionally biased region" description="Basic and acidic residues" evidence="1">
    <location>
        <begin position="148"/>
        <end position="160"/>
    </location>
</feature>
<sequence length="649" mass="72878">MGAFAPFPPLPSGATDYVIDHYGFRVEPGDTLRLFEESRAKRETQAERQQRQWSDFLSECGGTESAGSNAGVSSTSAYTPNDVDMRLHKLMASKKGRKRLKQMVRGGVPPELRPRVWHFLAGASTKREAHRDADYYARLLETVEAGEAKDKASEAQERRTTMSSGVRGSSMSIGVRSELLAILEQIDKDINRTFPGHPIIAAPEGQAALRRMLRAYCAGRNPHTGYCQGMNFVGAMLLLVMQNEQDAFWMFVLMIERLLPADYYTDGLVGVRVDSSVLVDLMQQRLPSLYQHLHDTGVLPMLPIVTTQETGWFISLFVFWLPTETLMRLWDCFFYEGLRNKNKIFFRVALTMFKMHEQEFKQMSDVQTVMEGLRQMSRLSFDADALMSELYFGKWMSHFTTSAMEKAGEVHRLEVLEEVQRLAERRAATAKALLSKSLESSRESSMTRPSKPSKEGAYLEEVESIRESINSRAEVARRMSAALADESESDGDGEAESGVDDTSSPSSSEQLAGVPAGSEWQPRAYLLKRSPAAMRGGDMLKMWAWQRRWFEIVDGTFSWYATRETAARGGDPLGRVPLSMVLTARAAADPGYFEVDLGNRVIKLSLYGVPKALRDEFVSKWIGAFVNQDVVGSATDQARSNKAKFWKVQ</sequence>
<dbReference type="InterPro" id="IPR000195">
    <property type="entry name" value="Rab-GAP-TBC_dom"/>
</dbReference>